<sequence>MSLVERRKRSVNCYLLILVHRINSQHIVVNTNFLIGVLGLQGDLDR</sequence>
<organism evidence="1">
    <name type="scientific">Rhizophora mucronata</name>
    <name type="common">Asiatic mangrove</name>
    <dbReference type="NCBI Taxonomy" id="61149"/>
    <lineage>
        <taxon>Eukaryota</taxon>
        <taxon>Viridiplantae</taxon>
        <taxon>Streptophyta</taxon>
        <taxon>Embryophyta</taxon>
        <taxon>Tracheophyta</taxon>
        <taxon>Spermatophyta</taxon>
        <taxon>Magnoliopsida</taxon>
        <taxon>eudicotyledons</taxon>
        <taxon>Gunneridae</taxon>
        <taxon>Pentapetalae</taxon>
        <taxon>rosids</taxon>
        <taxon>fabids</taxon>
        <taxon>Malpighiales</taxon>
        <taxon>Rhizophoraceae</taxon>
        <taxon>Rhizophora</taxon>
    </lineage>
</organism>
<dbReference type="GO" id="GO:0004359">
    <property type="term" value="F:glutaminase activity"/>
    <property type="evidence" value="ECO:0007669"/>
    <property type="project" value="InterPro"/>
</dbReference>
<name>A0A2P2N316_RHIMU</name>
<proteinExistence type="predicted"/>
<dbReference type="PROSITE" id="PS51130">
    <property type="entry name" value="PDXT_SNO_2"/>
    <property type="match status" value="1"/>
</dbReference>
<protein>
    <submittedName>
        <fullName evidence="1">Uncharacterized protein</fullName>
    </submittedName>
</protein>
<dbReference type="AlphaFoldDB" id="A0A2P2N316"/>
<dbReference type="InterPro" id="IPR002161">
    <property type="entry name" value="PdxT/SNO"/>
</dbReference>
<evidence type="ECO:0000313" key="1">
    <source>
        <dbReference type="EMBL" id="MBX36872.1"/>
    </source>
</evidence>
<accession>A0A2P2N316</accession>
<dbReference type="GO" id="GO:0042823">
    <property type="term" value="P:pyridoxal phosphate biosynthetic process"/>
    <property type="evidence" value="ECO:0007669"/>
    <property type="project" value="InterPro"/>
</dbReference>
<dbReference type="EMBL" id="GGEC01056388">
    <property type="protein sequence ID" value="MBX36872.1"/>
    <property type="molecule type" value="Transcribed_RNA"/>
</dbReference>
<reference evidence="1" key="1">
    <citation type="submission" date="2018-02" db="EMBL/GenBank/DDBJ databases">
        <title>Rhizophora mucronata_Transcriptome.</title>
        <authorList>
            <person name="Meera S.P."/>
            <person name="Sreeshan A."/>
            <person name="Augustine A."/>
        </authorList>
    </citation>
    <scope>NUCLEOTIDE SEQUENCE</scope>
    <source>
        <tissue evidence="1">Leaf</tissue>
    </source>
</reference>